<dbReference type="InterPro" id="IPR036955">
    <property type="entry name" value="AP2/ERF_dom_sf"/>
</dbReference>
<keyword evidence="5" id="KW-0539">Nucleus</keyword>
<sequence length="331" mass="36274">MTVIKETNPETMVKPVKSRVAFKRLRIFFEDPDATDTSDNELDNRPKRFEKEVIVNPAFYATPAKTPAKPKPPKAVTTSPASGSASSIPGASCTRPTKYKGVRLRKWGKWAAEIRNPFTAKRNWLGTFDTAEEAKAAYDSAAASFAAEKERLKSANPNYKGIVKLSAVNPGPVKATPSKKPKKSMEIAAPASSSSSTKTESKGEMESKAVDSMAEQVSKAESESKSELESKPEPESKPKLEPNAEMQVEPVPPEDECMSIADMCKMQDFPMPDMDWFGFSEMNTGAVMAEELELPLETDDGGMPDWDVEDLELDTDYANVGSFLNFEIAGH</sequence>
<feature type="compositionally biased region" description="Low complexity" evidence="6">
    <location>
        <begin position="74"/>
        <end position="92"/>
    </location>
</feature>
<evidence type="ECO:0000256" key="1">
    <source>
        <dbReference type="ARBA" id="ARBA00004123"/>
    </source>
</evidence>
<dbReference type="SMART" id="SM00380">
    <property type="entry name" value="AP2"/>
    <property type="match status" value="1"/>
</dbReference>
<comment type="subcellular location">
    <subcellularLocation>
        <location evidence="1">Nucleus</location>
    </subcellularLocation>
</comment>
<dbReference type="GO" id="GO:0003700">
    <property type="term" value="F:DNA-binding transcription factor activity"/>
    <property type="evidence" value="ECO:0007669"/>
    <property type="project" value="InterPro"/>
</dbReference>
<organism evidence="9 10">
    <name type="scientific">Rhynchospora pubera</name>
    <dbReference type="NCBI Taxonomy" id="906938"/>
    <lineage>
        <taxon>Eukaryota</taxon>
        <taxon>Viridiplantae</taxon>
        <taxon>Streptophyta</taxon>
        <taxon>Embryophyta</taxon>
        <taxon>Tracheophyta</taxon>
        <taxon>Spermatophyta</taxon>
        <taxon>Magnoliopsida</taxon>
        <taxon>Liliopsida</taxon>
        <taxon>Poales</taxon>
        <taxon>Cyperaceae</taxon>
        <taxon>Cyperoideae</taxon>
        <taxon>Rhynchosporeae</taxon>
        <taxon>Rhynchospora</taxon>
    </lineage>
</organism>
<reference evidence="9" key="1">
    <citation type="submission" date="2022-08" db="EMBL/GenBank/DDBJ databases">
        <authorList>
            <person name="Marques A."/>
        </authorList>
    </citation>
    <scope>NUCLEOTIDE SEQUENCE</scope>
    <source>
        <strain evidence="9">RhyPub2mFocal</strain>
        <tissue evidence="9">Leaves</tissue>
    </source>
</reference>
<evidence type="ECO:0000313" key="10">
    <source>
        <dbReference type="Proteomes" id="UP001140206"/>
    </source>
</evidence>
<feature type="domain" description="AP2/ERF" evidence="7">
    <location>
        <begin position="98"/>
        <end position="155"/>
    </location>
</feature>
<dbReference type="AlphaFoldDB" id="A0AAV8CEK5"/>
<dbReference type="Proteomes" id="UP001140206">
    <property type="component" value="Chromosome 5"/>
</dbReference>
<gene>
    <name evidence="8" type="ORF">LUZ62_004972</name>
    <name evidence="9" type="ORF">LUZ62_087122</name>
</gene>
<evidence type="ECO:0000313" key="9">
    <source>
        <dbReference type="EMBL" id="KAJ4752717.1"/>
    </source>
</evidence>
<evidence type="ECO:0000259" key="7">
    <source>
        <dbReference type="PROSITE" id="PS51032"/>
    </source>
</evidence>
<evidence type="ECO:0000256" key="4">
    <source>
        <dbReference type="ARBA" id="ARBA00023163"/>
    </source>
</evidence>
<dbReference type="InterPro" id="IPR050913">
    <property type="entry name" value="AP2/ERF_ERF"/>
</dbReference>
<evidence type="ECO:0000256" key="3">
    <source>
        <dbReference type="ARBA" id="ARBA00023125"/>
    </source>
</evidence>
<keyword evidence="2" id="KW-0805">Transcription regulation</keyword>
<dbReference type="PANTHER" id="PTHR31194:SF202">
    <property type="entry name" value="ETHYLENE-RESPONSIVE TRANSCRIPTION FACTOR ERF070"/>
    <property type="match status" value="1"/>
</dbReference>
<keyword evidence="3" id="KW-0238">DNA-binding</keyword>
<keyword evidence="10" id="KW-1185">Reference proteome</keyword>
<dbReference type="GO" id="GO:0003677">
    <property type="term" value="F:DNA binding"/>
    <property type="evidence" value="ECO:0007669"/>
    <property type="project" value="UniProtKB-KW"/>
</dbReference>
<dbReference type="PRINTS" id="PR00367">
    <property type="entry name" value="ETHRSPELEMNT"/>
</dbReference>
<dbReference type="Pfam" id="PF00847">
    <property type="entry name" value="AP2"/>
    <property type="match status" value="1"/>
</dbReference>
<evidence type="ECO:0000313" key="8">
    <source>
        <dbReference type="EMBL" id="KAJ4732829.1"/>
    </source>
</evidence>
<feature type="compositionally biased region" description="Basic and acidic residues" evidence="6">
    <location>
        <begin position="218"/>
        <end position="242"/>
    </location>
</feature>
<dbReference type="EMBL" id="JAMFTS010005989">
    <property type="protein sequence ID" value="KAJ4732829.1"/>
    <property type="molecule type" value="Genomic_DNA"/>
</dbReference>
<evidence type="ECO:0000256" key="2">
    <source>
        <dbReference type="ARBA" id="ARBA00023015"/>
    </source>
</evidence>
<feature type="compositionally biased region" description="Basic and acidic residues" evidence="6">
    <location>
        <begin position="199"/>
        <end position="209"/>
    </location>
</feature>
<evidence type="ECO:0000256" key="6">
    <source>
        <dbReference type="SAM" id="MobiDB-lite"/>
    </source>
</evidence>
<protein>
    <submittedName>
        <fullName evidence="9">Ethylene-responsive transcription factor ERF118</fullName>
    </submittedName>
</protein>
<accession>A0AAV8CEK5</accession>
<evidence type="ECO:0000256" key="5">
    <source>
        <dbReference type="ARBA" id="ARBA00023242"/>
    </source>
</evidence>
<dbReference type="GO" id="GO:0005634">
    <property type="term" value="C:nucleus"/>
    <property type="evidence" value="ECO:0007669"/>
    <property type="project" value="UniProtKB-SubCell"/>
</dbReference>
<name>A0AAV8CEK5_9POAL</name>
<dbReference type="Gene3D" id="3.30.730.10">
    <property type="entry name" value="AP2/ERF domain"/>
    <property type="match status" value="1"/>
</dbReference>
<dbReference type="PANTHER" id="PTHR31194">
    <property type="entry name" value="SHN SHINE , DNA BINDING / TRANSCRIPTION FACTOR"/>
    <property type="match status" value="1"/>
</dbReference>
<dbReference type="PROSITE" id="PS51032">
    <property type="entry name" value="AP2_ERF"/>
    <property type="match status" value="1"/>
</dbReference>
<feature type="region of interest" description="Disordered" evidence="6">
    <location>
        <begin position="168"/>
        <end position="251"/>
    </location>
</feature>
<dbReference type="InterPro" id="IPR016177">
    <property type="entry name" value="DNA-bd_dom_sf"/>
</dbReference>
<dbReference type="CDD" id="cd00018">
    <property type="entry name" value="AP2"/>
    <property type="match status" value="1"/>
</dbReference>
<dbReference type="EMBL" id="JAMFTS010000005">
    <property type="protein sequence ID" value="KAJ4752717.1"/>
    <property type="molecule type" value="Genomic_DNA"/>
</dbReference>
<proteinExistence type="predicted"/>
<keyword evidence="4" id="KW-0804">Transcription</keyword>
<dbReference type="InterPro" id="IPR001471">
    <property type="entry name" value="AP2/ERF_dom"/>
</dbReference>
<dbReference type="SUPFAM" id="SSF54171">
    <property type="entry name" value="DNA-binding domain"/>
    <property type="match status" value="1"/>
</dbReference>
<comment type="caution">
    <text evidence="9">The sequence shown here is derived from an EMBL/GenBank/DDBJ whole genome shotgun (WGS) entry which is preliminary data.</text>
</comment>
<feature type="region of interest" description="Disordered" evidence="6">
    <location>
        <begin position="60"/>
        <end position="95"/>
    </location>
</feature>